<name>A0ACC0E1L7_9BASI</name>
<protein>
    <submittedName>
        <fullName evidence="1">Uncharacterized protein</fullName>
    </submittedName>
</protein>
<reference evidence="2" key="1">
    <citation type="journal article" date="2018" name="BMC Genomics">
        <title>Genomic insights into host adaptation between the wheat stripe rust pathogen (Puccinia striiformis f. sp. tritici) and the barley stripe rust pathogen (Puccinia striiformis f. sp. hordei).</title>
        <authorList>
            <person name="Xia C."/>
            <person name="Wang M."/>
            <person name="Yin C."/>
            <person name="Cornejo O.E."/>
            <person name="Hulbert S.H."/>
            <person name="Chen X."/>
        </authorList>
    </citation>
    <scope>NUCLEOTIDE SEQUENCE [LARGE SCALE GENOMIC DNA]</scope>
    <source>
        <strain evidence="2">93-210</strain>
    </source>
</reference>
<proteinExistence type="predicted"/>
<evidence type="ECO:0000313" key="1">
    <source>
        <dbReference type="EMBL" id="KAI7942541.1"/>
    </source>
</evidence>
<sequence>MSDSAHVTLQEANSHALADNARQALLMNMQCSYWLYASQCIKDQMVVWESSPTQRESDSLEPSRLKQGLILPQVTVMGTITCRATEKT</sequence>
<accession>A0ACC0E1L7</accession>
<reference evidence="1 2" key="3">
    <citation type="journal article" date="2022" name="Microbiol. Spectr.">
        <title>Folding features and dynamics of 3D genome architecture in plant fungal pathogens.</title>
        <authorList>
            <person name="Xia C."/>
        </authorList>
    </citation>
    <scope>NUCLEOTIDE SEQUENCE [LARGE SCALE GENOMIC DNA]</scope>
    <source>
        <strain evidence="1 2">93-210</strain>
    </source>
</reference>
<gene>
    <name evidence="1" type="ORF">MJO28_012568</name>
</gene>
<reference evidence="2" key="2">
    <citation type="journal article" date="2018" name="Mol. Plant Microbe Interact.">
        <title>Genome sequence resources for the wheat stripe rust pathogen (Puccinia striiformis f. sp. tritici) and the barley stripe rust pathogen (Puccinia striiformis f. sp. hordei).</title>
        <authorList>
            <person name="Xia C."/>
            <person name="Wang M."/>
            <person name="Yin C."/>
            <person name="Cornejo O.E."/>
            <person name="Hulbert S.H."/>
            <person name="Chen X."/>
        </authorList>
    </citation>
    <scope>NUCLEOTIDE SEQUENCE [LARGE SCALE GENOMIC DNA]</scope>
    <source>
        <strain evidence="2">93-210</strain>
    </source>
</reference>
<dbReference type="EMBL" id="CM045876">
    <property type="protein sequence ID" value="KAI7942541.1"/>
    <property type="molecule type" value="Genomic_DNA"/>
</dbReference>
<organism evidence="1 2">
    <name type="scientific">Puccinia striiformis f. sp. tritici</name>
    <dbReference type="NCBI Taxonomy" id="168172"/>
    <lineage>
        <taxon>Eukaryota</taxon>
        <taxon>Fungi</taxon>
        <taxon>Dikarya</taxon>
        <taxon>Basidiomycota</taxon>
        <taxon>Pucciniomycotina</taxon>
        <taxon>Pucciniomycetes</taxon>
        <taxon>Pucciniales</taxon>
        <taxon>Pucciniaceae</taxon>
        <taxon>Puccinia</taxon>
    </lineage>
</organism>
<evidence type="ECO:0000313" key="2">
    <source>
        <dbReference type="Proteomes" id="UP001060170"/>
    </source>
</evidence>
<comment type="caution">
    <text evidence="1">The sequence shown here is derived from an EMBL/GenBank/DDBJ whole genome shotgun (WGS) entry which is preliminary data.</text>
</comment>
<dbReference type="Proteomes" id="UP001060170">
    <property type="component" value="Chromosome 12"/>
</dbReference>
<keyword evidence="2" id="KW-1185">Reference proteome</keyword>